<evidence type="ECO:0000259" key="2">
    <source>
        <dbReference type="Pfam" id="PF00621"/>
    </source>
</evidence>
<dbReference type="EMBL" id="CP017555">
    <property type="protein sequence ID" value="AOW03309.1"/>
    <property type="molecule type" value="Genomic_DNA"/>
</dbReference>
<accession>A0A1D8NCE8</accession>
<dbReference type="InterPro" id="IPR000219">
    <property type="entry name" value="DH_dom"/>
</dbReference>
<dbReference type="VEuPathDB" id="FungiDB:YALI0_C23474g"/>
<dbReference type="Gene3D" id="1.20.900.10">
    <property type="entry name" value="Dbl homology (DH) domain"/>
    <property type="match status" value="1"/>
</dbReference>
<feature type="region of interest" description="Disordered" evidence="1">
    <location>
        <begin position="107"/>
        <end position="131"/>
    </location>
</feature>
<reference evidence="3 4" key="1">
    <citation type="journal article" date="2016" name="PLoS ONE">
        <title>Sequence Assembly of Yarrowia lipolytica Strain W29/CLIB89 Shows Transposable Element Diversity.</title>
        <authorList>
            <person name="Magnan C."/>
            <person name="Yu J."/>
            <person name="Chang I."/>
            <person name="Jahn E."/>
            <person name="Kanomata Y."/>
            <person name="Wu J."/>
            <person name="Zeller M."/>
            <person name="Oakes M."/>
            <person name="Baldi P."/>
            <person name="Sandmeyer S."/>
        </authorList>
    </citation>
    <scope>NUCLEOTIDE SEQUENCE [LARGE SCALE GENOMIC DNA]</scope>
    <source>
        <strain evidence="4">CLIB89(W29)</strain>
    </source>
</reference>
<feature type="region of interest" description="Disordered" evidence="1">
    <location>
        <begin position="1"/>
        <end position="44"/>
    </location>
</feature>
<dbReference type="GeneID" id="2909613"/>
<feature type="domain" description="DH" evidence="2">
    <location>
        <begin position="447"/>
        <end position="650"/>
    </location>
</feature>
<dbReference type="SUPFAM" id="SSF48065">
    <property type="entry name" value="DBL homology domain (DH-domain)"/>
    <property type="match status" value="1"/>
</dbReference>
<dbReference type="InterPro" id="IPR032675">
    <property type="entry name" value="LRR_dom_sf"/>
</dbReference>
<dbReference type="AlphaFoldDB" id="A0A1D8NCE8"/>
<feature type="region of interest" description="Disordered" evidence="1">
    <location>
        <begin position="320"/>
        <end position="343"/>
    </location>
</feature>
<name>A0A1D8NCE8_YARLL</name>
<feature type="compositionally biased region" description="Low complexity" evidence="1">
    <location>
        <begin position="290"/>
        <end position="302"/>
    </location>
</feature>
<dbReference type="InterPro" id="IPR035899">
    <property type="entry name" value="DBL_dom_sf"/>
</dbReference>
<evidence type="ECO:0000313" key="4">
    <source>
        <dbReference type="Proteomes" id="UP000182444"/>
    </source>
</evidence>
<proteinExistence type="predicted"/>
<dbReference type="Gene3D" id="3.80.10.10">
    <property type="entry name" value="Ribonuclease Inhibitor"/>
    <property type="match status" value="1"/>
</dbReference>
<feature type="region of interest" description="Disordered" evidence="1">
    <location>
        <begin position="288"/>
        <end position="308"/>
    </location>
</feature>
<evidence type="ECO:0000256" key="1">
    <source>
        <dbReference type="SAM" id="MobiDB-lite"/>
    </source>
</evidence>
<protein>
    <recommendedName>
        <fullName evidence="2">DH domain-containing protein</fullName>
    </recommendedName>
</protein>
<organism evidence="3 4">
    <name type="scientific">Yarrowia lipolytica</name>
    <name type="common">Candida lipolytica</name>
    <dbReference type="NCBI Taxonomy" id="4952"/>
    <lineage>
        <taxon>Eukaryota</taxon>
        <taxon>Fungi</taxon>
        <taxon>Dikarya</taxon>
        <taxon>Ascomycota</taxon>
        <taxon>Saccharomycotina</taxon>
        <taxon>Dipodascomycetes</taxon>
        <taxon>Dipodascales</taxon>
        <taxon>Dipodascales incertae sedis</taxon>
        <taxon>Yarrowia</taxon>
    </lineage>
</organism>
<dbReference type="VEuPathDB" id="FungiDB:YALI1_C32392g"/>
<dbReference type="Pfam" id="PF00621">
    <property type="entry name" value="RhoGEF"/>
    <property type="match status" value="1"/>
</dbReference>
<feature type="compositionally biased region" description="Polar residues" evidence="1">
    <location>
        <begin position="108"/>
        <end position="119"/>
    </location>
</feature>
<dbReference type="Proteomes" id="UP000182444">
    <property type="component" value="Chromosome 1C"/>
</dbReference>
<dbReference type="RefSeq" id="XP_068138641.1">
    <property type="nucleotide sequence ID" value="XM_068282540.1"/>
</dbReference>
<dbReference type="SUPFAM" id="SSF52058">
    <property type="entry name" value="L domain-like"/>
    <property type="match status" value="1"/>
</dbReference>
<sequence>MQHEPSTPPVITMTLPNPSLADLEHEMGSPRSKNPSRRYITSDTRSVSLSSLPFDDRYLKEHFVDGEKPQLPLVPMPSVAPEALAFDSKSLSTHGLHIKSLSAREFQTKSQSANEFQTKPLSPPSNPQSPLSKVKPVFKPIGSPTSQSSLGLQPLSEIVYIDLYNLPQAKKHVEQTGRLPQWLQECRSLQYLMAPKMGLKVIDAWVSSSLVNLKVLDIRSNIITIFPDHLARLSDSLLVVNLDDNPCLDKWMKRNKQFAERFNAAIARALALPKKKAPNSYSTRLVGTISSSSESEQHQQQSRTSKNIFKSFRKKRHSTFNLETLSPPSSDDDDDFLTSLTPDPPIGNTFSSASMASAGSSQGSRTYCDSVESAGSSASMVKPVDIAKTNVLIDLFRDIWESTTLDLLPDIREPISVYSQELNPTNTSLIQFGAAEISRQKVLDLYEQLVNLEFTYVQHMTELCDFIQIYVNASGKGKPQAAKATFRDLLPLHKIHKDTMFPGIEKAYSRYLNNKDSNFEPLLKVFKKKESIYAFYSSFGSNYPTIYARVLKWEENFAYLKEAKPMSSINAVSFGSMGVGRPVTVNEAKNQKAAKRETVAQVTAASYMCADWMKICQKRPNHSMARLSDYMRLPRQHIQEVKELLTQMSRFGDPFLTECAELWTKFVADLDIVVKKAEGNYLLYCFQRDYGHSAPIIEPHRTYEFDFLAVLEKKTLFESAKHKGEGDAVVYNHYATRIKNLDQGFKYASPTSSVVDSLQVKQLYAGDDMLSHHCATHLRLVICNDSIIILDEKTRHTVHSVPRNQVKATAVWDRSTLMFDELGIDEEPLATLIPTAKIRLVFLKSRDVWHLELGSIYGLKKKRPQDVADVINGDKTLIIPTPTA</sequence>
<gene>
    <name evidence="3" type="ORF">YALI1_C32392g</name>
</gene>
<evidence type="ECO:0000313" key="3">
    <source>
        <dbReference type="EMBL" id="AOW03309.1"/>
    </source>
</evidence>